<comment type="caution">
    <text evidence="6">The sequence shown here is derived from an EMBL/GenBank/DDBJ whole genome shotgun (WGS) entry which is preliminary data.</text>
</comment>
<evidence type="ECO:0000256" key="1">
    <source>
        <dbReference type="ARBA" id="ARBA00022645"/>
    </source>
</evidence>
<keyword evidence="4" id="KW-0378">Hydrolase</keyword>
<dbReference type="SUPFAM" id="SSF53474">
    <property type="entry name" value="alpha/beta-Hydrolases"/>
    <property type="match status" value="1"/>
</dbReference>
<keyword evidence="3" id="KW-0732">Signal</keyword>
<keyword evidence="2" id="KW-0645">Protease</keyword>
<dbReference type="InterPro" id="IPR001563">
    <property type="entry name" value="Peptidase_S10"/>
</dbReference>
<dbReference type="Proteomes" id="UP000547674">
    <property type="component" value="Unassembled WGS sequence"/>
</dbReference>
<dbReference type="GO" id="GO:0004185">
    <property type="term" value="F:serine-type carboxypeptidase activity"/>
    <property type="evidence" value="ECO:0007669"/>
    <property type="project" value="InterPro"/>
</dbReference>
<evidence type="ECO:0000256" key="3">
    <source>
        <dbReference type="ARBA" id="ARBA00022729"/>
    </source>
</evidence>
<dbReference type="GO" id="GO:0006508">
    <property type="term" value="P:proteolysis"/>
    <property type="evidence" value="ECO:0007669"/>
    <property type="project" value="UniProtKB-KW"/>
</dbReference>
<dbReference type="Gene3D" id="3.40.50.1820">
    <property type="entry name" value="alpha/beta hydrolase"/>
    <property type="match status" value="1"/>
</dbReference>
<dbReference type="PANTHER" id="PTHR11802">
    <property type="entry name" value="SERINE PROTEASE FAMILY S10 SERINE CARBOXYPEPTIDASE"/>
    <property type="match status" value="1"/>
</dbReference>
<accession>A0A7Y2E815</accession>
<organism evidence="6 7">
    <name type="scientific">Eiseniibacteriota bacterium</name>
    <dbReference type="NCBI Taxonomy" id="2212470"/>
    <lineage>
        <taxon>Bacteria</taxon>
        <taxon>Candidatus Eiseniibacteriota</taxon>
    </lineage>
</organism>
<name>A0A7Y2E815_UNCEI</name>
<evidence type="ECO:0000256" key="4">
    <source>
        <dbReference type="ARBA" id="ARBA00022801"/>
    </source>
</evidence>
<keyword evidence="1" id="KW-0121">Carboxypeptidase</keyword>
<keyword evidence="5" id="KW-0325">Glycoprotein</keyword>
<dbReference type="Pfam" id="PF00450">
    <property type="entry name" value="Peptidase_S10"/>
    <property type="match status" value="1"/>
</dbReference>
<proteinExistence type="predicted"/>
<protein>
    <submittedName>
        <fullName evidence="6">Peptidase S10</fullName>
    </submittedName>
</protein>
<dbReference type="AlphaFoldDB" id="A0A7Y2E815"/>
<evidence type="ECO:0000313" key="6">
    <source>
        <dbReference type="EMBL" id="NNF06901.1"/>
    </source>
</evidence>
<reference evidence="6 7" key="1">
    <citation type="submission" date="2020-03" db="EMBL/GenBank/DDBJ databases">
        <title>Metabolic flexibility allows generalist bacteria to become dominant in a frequently disturbed ecosystem.</title>
        <authorList>
            <person name="Chen Y.-J."/>
            <person name="Leung P.M."/>
            <person name="Bay S.K."/>
            <person name="Hugenholtz P."/>
            <person name="Kessler A.J."/>
            <person name="Shelley G."/>
            <person name="Waite D.W."/>
            <person name="Cook P.L."/>
            <person name="Greening C."/>
        </authorList>
    </citation>
    <scope>NUCLEOTIDE SEQUENCE [LARGE SCALE GENOMIC DNA]</scope>
    <source>
        <strain evidence="6">SS_bin_28</strain>
    </source>
</reference>
<evidence type="ECO:0000313" key="7">
    <source>
        <dbReference type="Proteomes" id="UP000547674"/>
    </source>
</evidence>
<sequence>MSPEETESVTKHTITIGGQSVTYTATAGTINLTKEDGTARASVFYMAYTRDNAGPVESRPLTFSFNGGPGSSSVWLHLGVFGPRIVVMDEDGNAPTPPYSLRDNPHSLIDVSDFVFIDPVSTGYSRAVEGNAEPKEFHGLDKDIEAVAEFIRKYVTRNERWSSPKFLVGESYGTTRAAGLSNYLQNRHGMYFNGIMLVSSILEFQTARFHVGNDLPYMLFLPTYTATAWYHNQLPSDLQGDLQTALRASEDFALGEYAEALLKGTKLDEAQRNRVAKELARLTGLSEEYVQQSDLKVPIWMFCKELMRDERRTAGRLDSRFIGIDRDGAGDSYEYDASYAEILGPYTATMNDYVRRELKYETDLPYEILTGKVRPWDYTTHQNQYVNVAERLREAMTKNPDLKVFVANGYYDLATPYFATEYTFSRLGLDPTLRDNVTMAYYESGHMMYIHQPSLVKMKADLKAFVESALPR</sequence>
<evidence type="ECO:0000256" key="2">
    <source>
        <dbReference type="ARBA" id="ARBA00022670"/>
    </source>
</evidence>
<dbReference type="EMBL" id="JABDJR010000360">
    <property type="protein sequence ID" value="NNF06901.1"/>
    <property type="molecule type" value="Genomic_DNA"/>
</dbReference>
<evidence type="ECO:0000256" key="5">
    <source>
        <dbReference type="ARBA" id="ARBA00023180"/>
    </source>
</evidence>
<dbReference type="PANTHER" id="PTHR11802:SF3">
    <property type="entry name" value="RETINOID-INDUCIBLE SERINE CARBOXYPEPTIDASE"/>
    <property type="match status" value="1"/>
</dbReference>
<gene>
    <name evidence="6" type="ORF">HKN21_09080</name>
</gene>
<dbReference type="InterPro" id="IPR029058">
    <property type="entry name" value="AB_hydrolase_fold"/>
</dbReference>